<dbReference type="InterPro" id="IPR016055">
    <property type="entry name" value="A-D-PHexomutase_a/b/a-I/II/III"/>
</dbReference>
<dbReference type="FunFam" id="1.10.510.10:FF:001565">
    <property type="entry name" value="WNK protein kinase"/>
    <property type="match status" value="1"/>
</dbReference>
<feature type="compositionally biased region" description="Basic and acidic residues" evidence="2">
    <location>
        <begin position="107"/>
        <end position="116"/>
    </location>
</feature>
<organism evidence="4 5">
    <name type="scientific">Stephanodiscus triporus</name>
    <dbReference type="NCBI Taxonomy" id="2934178"/>
    <lineage>
        <taxon>Eukaryota</taxon>
        <taxon>Sar</taxon>
        <taxon>Stramenopiles</taxon>
        <taxon>Ochrophyta</taxon>
        <taxon>Bacillariophyta</taxon>
        <taxon>Coscinodiscophyceae</taxon>
        <taxon>Thalassiosirophycidae</taxon>
        <taxon>Stephanodiscales</taxon>
        <taxon>Stephanodiscaceae</taxon>
        <taxon>Stephanodiscus</taxon>
    </lineage>
</organism>
<dbReference type="Pfam" id="PF24947">
    <property type="entry name" value="PGM1_C_vert_fung"/>
    <property type="match status" value="1"/>
</dbReference>
<feature type="region of interest" description="Disordered" evidence="2">
    <location>
        <begin position="786"/>
        <end position="826"/>
    </location>
</feature>
<dbReference type="Gene3D" id="3.30.310.50">
    <property type="entry name" value="Alpha-D-phosphohexomutase, C-terminal domain"/>
    <property type="match status" value="1"/>
</dbReference>
<feature type="domain" description="Protein kinase" evidence="3">
    <location>
        <begin position="132"/>
        <end position="435"/>
    </location>
</feature>
<comment type="caution">
    <text evidence="4">The sequence shown here is derived from an EMBL/GenBank/DDBJ whole genome shotgun (WGS) entry which is preliminary data.</text>
</comment>
<keyword evidence="5" id="KW-1185">Reference proteome</keyword>
<evidence type="ECO:0000313" key="5">
    <source>
        <dbReference type="Proteomes" id="UP001530315"/>
    </source>
</evidence>
<dbReference type="EMBL" id="JALLAZ020001713">
    <property type="protein sequence ID" value="KAL3767104.1"/>
    <property type="molecule type" value="Genomic_DNA"/>
</dbReference>
<feature type="compositionally biased region" description="Low complexity" evidence="2">
    <location>
        <begin position="166"/>
        <end position="175"/>
    </location>
</feature>
<dbReference type="PANTHER" id="PTHR13902">
    <property type="entry name" value="SERINE/THREONINE-PROTEIN KINASE WNK WITH NO LYSINE -RELATED"/>
    <property type="match status" value="1"/>
</dbReference>
<dbReference type="AlphaFoldDB" id="A0ABD3MT18"/>
<feature type="compositionally biased region" description="Gly residues" evidence="2">
    <location>
        <begin position="26"/>
        <end position="35"/>
    </location>
</feature>
<comment type="similarity">
    <text evidence="1">Belongs to the phosphohexose mutase family.</text>
</comment>
<feature type="compositionally biased region" description="Pro residues" evidence="2">
    <location>
        <begin position="91"/>
        <end position="101"/>
    </location>
</feature>
<protein>
    <recommendedName>
        <fullName evidence="3">Protein kinase domain-containing protein</fullName>
    </recommendedName>
</protein>
<dbReference type="InterPro" id="IPR008271">
    <property type="entry name" value="Ser/Thr_kinase_AS"/>
</dbReference>
<dbReference type="Gene3D" id="3.40.120.10">
    <property type="entry name" value="Alpha-D-Glucose-1,6-Bisphosphate, subunit A, domain 3"/>
    <property type="match status" value="1"/>
</dbReference>
<dbReference type="PROSITE" id="PS50011">
    <property type="entry name" value="PROTEIN_KINASE_DOM"/>
    <property type="match status" value="1"/>
</dbReference>
<feature type="compositionally biased region" description="Low complexity" evidence="2">
    <location>
        <begin position="53"/>
        <end position="66"/>
    </location>
</feature>
<dbReference type="Gene3D" id="3.30.200.20">
    <property type="entry name" value="Phosphorylase Kinase, domain 1"/>
    <property type="match status" value="1"/>
</dbReference>
<proteinExistence type="inferred from homology"/>
<evidence type="ECO:0000256" key="2">
    <source>
        <dbReference type="SAM" id="MobiDB-lite"/>
    </source>
</evidence>
<feature type="compositionally biased region" description="Low complexity" evidence="2">
    <location>
        <begin position="813"/>
        <end position="826"/>
    </location>
</feature>
<dbReference type="Gene3D" id="1.10.510.10">
    <property type="entry name" value="Transferase(Phosphotransferase) domain 1"/>
    <property type="match status" value="1"/>
</dbReference>
<evidence type="ECO:0000259" key="3">
    <source>
        <dbReference type="PROSITE" id="PS50011"/>
    </source>
</evidence>
<dbReference type="SUPFAM" id="SSF55957">
    <property type="entry name" value="Phosphoglucomutase, C-terminal domain"/>
    <property type="match status" value="1"/>
</dbReference>
<dbReference type="InterPro" id="IPR050588">
    <property type="entry name" value="WNK_Ser-Thr_kinase"/>
</dbReference>
<dbReference type="SUPFAM" id="SSF53738">
    <property type="entry name" value="Phosphoglucomutase, first 3 domains"/>
    <property type="match status" value="2"/>
</dbReference>
<name>A0ABD3MT18_9STRA</name>
<sequence>MRRDDDATTARGGEGDCEVVTPAGDGTAGVGGGDEMAGREEGKLGPTEIIDPAAADGGAQVAGGEAADPERGPGEGSGGGGGEGGGIVVVPPSPPLPPPPPSDDDREADHGEEDHPPPLTVIDGLSAVRNTPDENSTLGGGTTVASVDGLSHTHRASSFRDDRTPGSSVGSSSSLGGVGTTAEKFSLASAVVVTTDDGGPSIGGGSSGRSSFPNAERTRIVNEVRLLERLHHPNIISFHGSWVNRETERVIFVTEILSSGTLKSFVQKVQLIRWKIFRRWAIQILNGLEYLHSQDPPIIHRDLKCDNIFINGTSGDLRIGDFGLSTAISKKNQPLSVLGTPEFMAPELYDENYNEKVDIYAFGMLLLEIITRDVPYHECANPAQIYKKVTQGIPPPSLHRIKSIDARNFILLCLGIGEDANARPSASDLLKHQFLAKNNDDEMTIELEPAVVDMIIEEAGQTSMTFSEDSYSEELVPKIGGNDEIVNSKHASSIPGQAASSTSPCEHLEKPPRNENAAALANKGPNSLEGKDLLKSAGTVEDEQIDDQYGEMPENEANMKKVTVLMGRGTALSDDEPPAREMEVISLSSTPPPAAFNKTPPNIVRDAETLGSSLPYKVWAVPPAVIDGGNKPYPNNAINLALTLPDVSQTTIEFTFDLVDDDPVQVAREMITELDEVPDDAILEITESSEGIADENDVDADADAEEIRKLEQEFEKKVQRANKSYHTRMDNLHRSKEEVEAQHQMLLEKHEKERIEFEKRVRLAEEEQARRLSQIEKEFIEKKKEVQQQRAKLPPTSMQQIQNGNEGKGIRGGPSSAGSNSSMDMSTETANDVVTITTAPIEGMRPGTSGLRKKVEVWMGPNYVENFIQSLIDTAAAANGGRMLDTIVVAGDGRYYNNEAIQTIARGIVLTARVARSMPSSAALDVVAKARNIPCFVTPTGWKFFGNLMSSRESFDGTDYGPFLCGEESFGTGSDHIREKDGLWAVLAWMSILSKANEGLNDGEALVGVKDIVLSHWAKYGRHFYCRYDYEGVDSEAANQVMNTIRESFVTGDAVLPDASDAGIKLVDAVEFSYTDPVDGSQTSKQGLILNFKLSTGDPARVVFRLSGTGSSGATVRMYLEQYEKDPSKHDMSAPVALKDLAEEALRLVQMEKTTGRDAPTVIT</sequence>
<accession>A0ABD3MT18</accession>
<reference evidence="4 5" key="1">
    <citation type="submission" date="2024-10" db="EMBL/GenBank/DDBJ databases">
        <title>Updated reference genomes for cyclostephanoid diatoms.</title>
        <authorList>
            <person name="Roberts W.R."/>
            <person name="Alverson A.J."/>
        </authorList>
    </citation>
    <scope>NUCLEOTIDE SEQUENCE [LARGE SCALE GENOMIC DNA]</scope>
    <source>
        <strain evidence="4 5">AJA276-08</strain>
    </source>
</reference>
<gene>
    <name evidence="4" type="ORF">ACHAW5_010821</name>
</gene>
<feature type="compositionally biased region" description="Gly residues" evidence="2">
    <location>
        <begin position="74"/>
        <end position="87"/>
    </location>
</feature>
<feature type="compositionally biased region" description="Polar residues" evidence="2">
    <location>
        <begin position="796"/>
        <end position="805"/>
    </location>
</feature>
<dbReference type="Proteomes" id="UP001530315">
    <property type="component" value="Unassembled WGS sequence"/>
</dbReference>
<feature type="compositionally biased region" description="Polar residues" evidence="2">
    <location>
        <begin position="489"/>
        <end position="504"/>
    </location>
</feature>
<dbReference type="SMART" id="SM00220">
    <property type="entry name" value="S_TKc"/>
    <property type="match status" value="1"/>
</dbReference>
<evidence type="ECO:0000313" key="4">
    <source>
        <dbReference type="EMBL" id="KAL3767104.1"/>
    </source>
</evidence>
<feature type="region of interest" description="Disordered" evidence="2">
    <location>
        <begin position="488"/>
        <end position="541"/>
    </location>
</feature>
<dbReference type="InterPro" id="IPR011009">
    <property type="entry name" value="Kinase-like_dom_sf"/>
</dbReference>
<dbReference type="Pfam" id="PF00069">
    <property type="entry name" value="Pkinase"/>
    <property type="match status" value="1"/>
</dbReference>
<dbReference type="Pfam" id="PF02880">
    <property type="entry name" value="PGM_PMM_III"/>
    <property type="match status" value="1"/>
</dbReference>
<dbReference type="InterPro" id="IPR005846">
    <property type="entry name" value="A-D-PHexomutase_a/b/a-III"/>
</dbReference>
<dbReference type="Pfam" id="PF02878">
    <property type="entry name" value="PGM_PMM_I"/>
    <property type="match status" value="1"/>
</dbReference>
<dbReference type="InterPro" id="IPR000719">
    <property type="entry name" value="Prot_kinase_dom"/>
</dbReference>
<feature type="region of interest" description="Disordered" evidence="2">
    <location>
        <begin position="1"/>
        <end position="124"/>
    </location>
</feature>
<evidence type="ECO:0000256" key="1">
    <source>
        <dbReference type="ARBA" id="ARBA00010231"/>
    </source>
</evidence>
<feature type="region of interest" description="Disordered" evidence="2">
    <location>
        <begin position="155"/>
        <end position="177"/>
    </location>
</feature>
<dbReference type="SUPFAM" id="SSF56112">
    <property type="entry name" value="Protein kinase-like (PK-like)"/>
    <property type="match status" value="1"/>
</dbReference>
<dbReference type="InterPro" id="IPR005844">
    <property type="entry name" value="A-D-PHexomutase_a/b/a-I"/>
</dbReference>
<dbReference type="PROSITE" id="PS00108">
    <property type="entry name" value="PROTEIN_KINASE_ST"/>
    <property type="match status" value="1"/>
</dbReference>
<dbReference type="InterPro" id="IPR036900">
    <property type="entry name" value="A-D-PHexomutase_C_sf"/>
</dbReference>
<dbReference type="FunFam" id="3.30.310.50:FF:000002">
    <property type="entry name" value="Phosphoglucomutase 5"/>
    <property type="match status" value="1"/>
</dbReference>